<proteinExistence type="inferred from homology"/>
<dbReference type="RefSeq" id="WP_310297928.1">
    <property type="nucleotide sequence ID" value="NZ_BAAAPS010000009.1"/>
</dbReference>
<keyword evidence="3 6" id="KW-0285">Flavoprotein</keyword>
<dbReference type="Pfam" id="PF02219">
    <property type="entry name" value="MTHFR"/>
    <property type="match status" value="1"/>
</dbReference>
<evidence type="ECO:0000256" key="2">
    <source>
        <dbReference type="ARBA" id="ARBA00004777"/>
    </source>
</evidence>
<evidence type="ECO:0000256" key="3">
    <source>
        <dbReference type="ARBA" id="ARBA00022630"/>
    </source>
</evidence>
<sequence length="288" mass="31422">MRNNTRPRRAARPATVKRLLENARYEVLPTGTAYDKVCAHVPHHTPVTVTASASKGLEATFELSLRLAAEGYVAVPHLAARMVHDRAELAEIARRLVDGGITHVFVPGGDADPVGDYPDALSLLEDLTAIGNPFGHVGITGYPESHPTIHDDLTVQSMWDKRRHATHIVSNLTFDPEVIDSWVRRLRRRGVTMPVLLGVPGPIDRAKLLTMATRIGVGESTRFLTKHKGTLARLAAPGGFTGERFLEQCAGTASEPDLLVAGLHVFTFNQVAETEAWRQEMLGRLAVA</sequence>
<evidence type="ECO:0000256" key="1">
    <source>
        <dbReference type="ARBA" id="ARBA00001974"/>
    </source>
</evidence>
<keyword evidence="4 6" id="KW-0274">FAD</keyword>
<organism evidence="7 8">
    <name type="scientific">Nocardioides marmoribigeumensis</name>
    <dbReference type="NCBI Taxonomy" id="433649"/>
    <lineage>
        <taxon>Bacteria</taxon>
        <taxon>Bacillati</taxon>
        <taxon>Actinomycetota</taxon>
        <taxon>Actinomycetes</taxon>
        <taxon>Propionibacteriales</taxon>
        <taxon>Nocardioidaceae</taxon>
        <taxon>Nocardioides</taxon>
    </lineage>
</organism>
<protein>
    <recommendedName>
        <fullName evidence="6">Methylenetetrahydrofolate reductase</fullName>
    </recommendedName>
</protein>
<dbReference type="GO" id="GO:0004489">
    <property type="term" value="F:methylenetetrahydrofolate reductase [NAD(P)H] activity"/>
    <property type="evidence" value="ECO:0007669"/>
    <property type="project" value="UniProtKB-EC"/>
</dbReference>
<dbReference type="InterPro" id="IPR003171">
    <property type="entry name" value="Mehydrof_redctse-like"/>
</dbReference>
<accession>A0ABU2BQC3</accession>
<evidence type="ECO:0000256" key="4">
    <source>
        <dbReference type="ARBA" id="ARBA00022827"/>
    </source>
</evidence>
<comment type="similarity">
    <text evidence="6">Belongs to the methylenetetrahydrofolate reductase family.</text>
</comment>
<comment type="pathway">
    <text evidence="2 6">One-carbon metabolism; tetrahydrofolate interconversion.</text>
</comment>
<dbReference type="Gene3D" id="3.20.20.220">
    <property type="match status" value="1"/>
</dbReference>
<comment type="cofactor">
    <cofactor evidence="1 6">
        <name>FAD</name>
        <dbReference type="ChEBI" id="CHEBI:57692"/>
    </cofactor>
</comment>
<evidence type="ECO:0000313" key="7">
    <source>
        <dbReference type="EMBL" id="MDR7360842.1"/>
    </source>
</evidence>
<dbReference type="EMBL" id="JAVDYG010000001">
    <property type="protein sequence ID" value="MDR7360842.1"/>
    <property type="molecule type" value="Genomic_DNA"/>
</dbReference>
<name>A0ABU2BQC3_9ACTN</name>
<keyword evidence="5 6" id="KW-0560">Oxidoreductase</keyword>
<evidence type="ECO:0000256" key="5">
    <source>
        <dbReference type="ARBA" id="ARBA00023002"/>
    </source>
</evidence>
<evidence type="ECO:0000256" key="6">
    <source>
        <dbReference type="RuleBase" id="RU003862"/>
    </source>
</evidence>
<keyword evidence="8" id="KW-1185">Reference proteome</keyword>
<dbReference type="SUPFAM" id="SSF51730">
    <property type="entry name" value="FAD-linked oxidoreductase"/>
    <property type="match status" value="1"/>
</dbReference>
<dbReference type="Proteomes" id="UP001183648">
    <property type="component" value="Unassembled WGS sequence"/>
</dbReference>
<gene>
    <name evidence="7" type="ORF">J2S63_000395</name>
</gene>
<evidence type="ECO:0000313" key="8">
    <source>
        <dbReference type="Proteomes" id="UP001183648"/>
    </source>
</evidence>
<reference evidence="7 8" key="1">
    <citation type="submission" date="2023-07" db="EMBL/GenBank/DDBJ databases">
        <title>Sequencing the genomes of 1000 actinobacteria strains.</title>
        <authorList>
            <person name="Klenk H.-P."/>
        </authorList>
    </citation>
    <scope>NUCLEOTIDE SEQUENCE [LARGE SCALE GENOMIC DNA]</scope>
    <source>
        <strain evidence="7 8">DSM 19426</strain>
    </source>
</reference>
<dbReference type="InterPro" id="IPR029041">
    <property type="entry name" value="FAD-linked_oxidoreductase-like"/>
</dbReference>
<comment type="caution">
    <text evidence="7">The sequence shown here is derived from an EMBL/GenBank/DDBJ whole genome shotgun (WGS) entry which is preliminary data.</text>
</comment>